<protein>
    <recommendedName>
        <fullName evidence="1">GIY-YIG catalytic domain-containing protein</fullName>
    </recommendedName>
</protein>
<feature type="domain" description="GIY-YIG catalytic" evidence="1">
    <location>
        <begin position="8"/>
        <end position="93"/>
    </location>
</feature>
<dbReference type="InterPro" id="IPR049311">
    <property type="entry name" value="GIY_YIG_cat"/>
</dbReference>
<dbReference type="Proteomes" id="UP000002145">
    <property type="component" value="Chromosome"/>
</dbReference>
<accession>A3DFU1</accession>
<dbReference type="EMBL" id="CP000568">
    <property type="protein sequence ID" value="ABN52820.1"/>
    <property type="molecule type" value="Genomic_DNA"/>
</dbReference>
<dbReference type="OrthoDB" id="5071506at2"/>
<organism evidence="2 3">
    <name type="scientific">Acetivibrio thermocellus (strain ATCC 27405 / DSM 1237 / JCM 9322 / NBRC 103400 / NCIMB 10682 / NRRL B-4536 / VPI 7372)</name>
    <name type="common">Clostridium thermocellum</name>
    <dbReference type="NCBI Taxonomy" id="203119"/>
    <lineage>
        <taxon>Bacteria</taxon>
        <taxon>Bacillati</taxon>
        <taxon>Bacillota</taxon>
        <taxon>Clostridia</taxon>
        <taxon>Eubacteriales</taxon>
        <taxon>Oscillospiraceae</taxon>
        <taxon>Acetivibrio</taxon>
    </lineage>
</organism>
<dbReference type="HOGENOM" id="CLU_2231967_0_0_9"/>
<proteinExistence type="predicted"/>
<dbReference type="KEGG" id="cth:Cthe_1594"/>
<name>A3DFU1_ACET2</name>
<dbReference type="Pfam" id="PF20815">
    <property type="entry name" value="GIY_YIG_2"/>
    <property type="match status" value="1"/>
</dbReference>
<reference evidence="2 3" key="2">
    <citation type="journal article" date="2013" name="Biotechnol. Biofuels">
        <title>Global transcriptome analysis of Clostridium thermocellum ATCC 27405 during growth on dilute acid pretreated Populus and switchgrass.</title>
        <authorList>
            <person name="Wilson C.M."/>
            <person name="Rodriguez M.Jr."/>
            <person name="Johnson C.M."/>
            <person name="Martin S.L."/>
            <person name="Chu T.M."/>
            <person name="Wolfinger R.D."/>
            <person name="Hauser L.J."/>
            <person name="Land M.L."/>
            <person name="Klingeman D.M."/>
            <person name="Syed M.H."/>
            <person name="Ragauskas A.J."/>
            <person name="Tschaplinski T.J."/>
            <person name="Mielenz J.R."/>
            <person name="Brown S.D."/>
        </authorList>
    </citation>
    <scope>NUCLEOTIDE SEQUENCE [LARGE SCALE GENOMIC DNA]</scope>
    <source>
        <strain evidence="3">ATCC 27405 / DSM 1237 / JCM 9322 / NBRC 103400 / NCIMB 10682 / NRRL B-4536 / VPI 7372</strain>
    </source>
</reference>
<dbReference type="AlphaFoldDB" id="A3DFU1"/>
<dbReference type="STRING" id="203119.Cthe_1594"/>
<keyword evidence="3" id="KW-1185">Reference proteome</keyword>
<evidence type="ECO:0000313" key="3">
    <source>
        <dbReference type="Proteomes" id="UP000002145"/>
    </source>
</evidence>
<sequence>MLDKLMLKPIPRSFTEGKNRMFIHYKFDMESEEKLTNWMRNNLSLSFYEYEGDEAGTLGEIEAYIIEKLKPILNLAHNGASPWDSEIRLLRRKCADLAKEYYISD</sequence>
<evidence type="ECO:0000313" key="2">
    <source>
        <dbReference type="EMBL" id="ABN52820.1"/>
    </source>
</evidence>
<evidence type="ECO:0000259" key="1">
    <source>
        <dbReference type="Pfam" id="PF20815"/>
    </source>
</evidence>
<gene>
    <name evidence="2" type="ordered locus">Cthe_1594</name>
</gene>
<reference evidence="3" key="1">
    <citation type="submission" date="2007-02" db="EMBL/GenBank/DDBJ databases">
        <title>Complete sequence of Clostridium thermocellum ATCC 27405.</title>
        <authorList>
            <consortium name="US DOE Joint Genome Institute"/>
            <person name="Copeland A."/>
            <person name="Lucas S."/>
            <person name="Lapidus A."/>
            <person name="Barry K."/>
            <person name="Detter J.C."/>
            <person name="Glavina del Rio T."/>
            <person name="Hammon N."/>
            <person name="Israni S."/>
            <person name="Dalin E."/>
            <person name="Tice H."/>
            <person name="Pitluck S."/>
            <person name="Chertkov O."/>
            <person name="Brettin T."/>
            <person name="Bruce D."/>
            <person name="Han C."/>
            <person name="Tapia R."/>
            <person name="Gilna P."/>
            <person name="Schmutz J."/>
            <person name="Larimer F."/>
            <person name="Land M."/>
            <person name="Hauser L."/>
            <person name="Kyrpides N."/>
            <person name="Mikhailova N."/>
            <person name="Wu J.H.D."/>
            <person name="Newcomb M."/>
            <person name="Richardson P."/>
        </authorList>
    </citation>
    <scope>NUCLEOTIDE SEQUENCE [LARGE SCALE GENOMIC DNA]</scope>
    <source>
        <strain evidence="3">ATCC 27405 / DSM 1237 / JCM 9322 / NBRC 103400 / NCIMB 10682 / NRRL B-4536 / VPI 7372</strain>
    </source>
</reference>